<proteinExistence type="predicted"/>
<dbReference type="AlphaFoldDB" id="A0A9D3VNS3"/>
<dbReference type="EMBL" id="JAIQCV010000006">
    <property type="protein sequence ID" value="KAH1089915.1"/>
    <property type="molecule type" value="Genomic_DNA"/>
</dbReference>
<reference evidence="1 2" key="1">
    <citation type="journal article" date="2021" name="Plant Biotechnol. J.">
        <title>Multi-omics assisted identification of the key and species-specific regulatory components of drought-tolerant mechanisms in Gossypium stocksii.</title>
        <authorList>
            <person name="Yu D."/>
            <person name="Ke L."/>
            <person name="Zhang D."/>
            <person name="Wu Y."/>
            <person name="Sun Y."/>
            <person name="Mei J."/>
            <person name="Sun J."/>
            <person name="Sun Y."/>
        </authorList>
    </citation>
    <scope>NUCLEOTIDE SEQUENCE [LARGE SCALE GENOMIC DNA]</scope>
    <source>
        <strain evidence="2">cv. E1</strain>
        <tissue evidence="1">Leaf</tissue>
    </source>
</reference>
<protein>
    <submittedName>
        <fullName evidence="1">Uncharacterized protein</fullName>
    </submittedName>
</protein>
<evidence type="ECO:0000313" key="2">
    <source>
        <dbReference type="Proteomes" id="UP000828251"/>
    </source>
</evidence>
<keyword evidence="2" id="KW-1185">Reference proteome</keyword>
<sequence length="125" mass="14706">MTFLYKIERCYTSVITYPSLKRDSSLQPVTWIGPTRRLSASELTDLARKARPQTQLARTVRPQSQLTYTQGDCRKDHMLRMPSKRVSSRHKARLECQSHRSRLERIDVRLPLIAHHLRNQILPQK</sequence>
<accession>A0A9D3VNS3</accession>
<gene>
    <name evidence="1" type="ORF">J1N35_017172</name>
</gene>
<comment type="caution">
    <text evidence="1">The sequence shown here is derived from an EMBL/GenBank/DDBJ whole genome shotgun (WGS) entry which is preliminary data.</text>
</comment>
<name>A0A9D3VNS3_9ROSI</name>
<organism evidence="1 2">
    <name type="scientific">Gossypium stocksii</name>
    <dbReference type="NCBI Taxonomy" id="47602"/>
    <lineage>
        <taxon>Eukaryota</taxon>
        <taxon>Viridiplantae</taxon>
        <taxon>Streptophyta</taxon>
        <taxon>Embryophyta</taxon>
        <taxon>Tracheophyta</taxon>
        <taxon>Spermatophyta</taxon>
        <taxon>Magnoliopsida</taxon>
        <taxon>eudicotyledons</taxon>
        <taxon>Gunneridae</taxon>
        <taxon>Pentapetalae</taxon>
        <taxon>rosids</taxon>
        <taxon>malvids</taxon>
        <taxon>Malvales</taxon>
        <taxon>Malvaceae</taxon>
        <taxon>Malvoideae</taxon>
        <taxon>Gossypium</taxon>
    </lineage>
</organism>
<dbReference type="Proteomes" id="UP000828251">
    <property type="component" value="Unassembled WGS sequence"/>
</dbReference>
<evidence type="ECO:0000313" key="1">
    <source>
        <dbReference type="EMBL" id="KAH1089915.1"/>
    </source>
</evidence>